<organism evidence="2">
    <name type="scientific">marine sediment metagenome</name>
    <dbReference type="NCBI Taxonomy" id="412755"/>
    <lineage>
        <taxon>unclassified sequences</taxon>
        <taxon>metagenomes</taxon>
        <taxon>ecological metagenomes</taxon>
    </lineage>
</organism>
<gene>
    <name evidence="2" type="ORF">LCGC14_2197150</name>
</gene>
<evidence type="ECO:0008006" key="3">
    <source>
        <dbReference type="Google" id="ProtNLM"/>
    </source>
</evidence>
<feature type="transmembrane region" description="Helical" evidence="1">
    <location>
        <begin position="21"/>
        <end position="41"/>
    </location>
</feature>
<accession>A0A0F9GDN2</accession>
<dbReference type="AlphaFoldDB" id="A0A0F9GDN2"/>
<keyword evidence="1" id="KW-1133">Transmembrane helix</keyword>
<keyword evidence="1" id="KW-0812">Transmembrane</keyword>
<keyword evidence="1" id="KW-0472">Membrane</keyword>
<proteinExistence type="predicted"/>
<comment type="caution">
    <text evidence="2">The sequence shown here is derived from an EMBL/GenBank/DDBJ whole genome shotgun (WGS) entry which is preliminary data.</text>
</comment>
<protein>
    <recommendedName>
        <fullName evidence="3">Chemotaxis methyl-accepting receptor HlyB-like 4HB MCP domain-containing protein</fullName>
    </recommendedName>
</protein>
<feature type="non-terminal residue" evidence="2">
    <location>
        <position position="197"/>
    </location>
</feature>
<name>A0A0F9GDN2_9ZZZZ</name>
<reference evidence="2" key="1">
    <citation type="journal article" date="2015" name="Nature">
        <title>Complex archaea that bridge the gap between prokaryotes and eukaryotes.</title>
        <authorList>
            <person name="Spang A."/>
            <person name="Saw J.H."/>
            <person name="Jorgensen S.L."/>
            <person name="Zaremba-Niedzwiedzka K."/>
            <person name="Martijn J."/>
            <person name="Lind A.E."/>
            <person name="van Eijk R."/>
            <person name="Schleper C."/>
            <person name="Guy L."/>
            <person name="Ettema T.J."/>
        </authorList>
    </citation>
    <scope>NUCLEOTIDE SEQUENCE</scope>
</reference>
<evidence type="ECO:0000256" key="1">
    <source>
        <dbReference type="SAM" id="Phobius"/>
    </source>
</evidence>
<sequence>MGEVTMNREKTLTNARSPVTVLTVVLVMTWAVLAGLGWSSYCSYHETRAATLRRLKIEELRGTVIHLDEVLTMSARMAAFTGDLEWENRYRRFEPPLDAAIKEAMKLALEAFSGEAAAETDAANIKLVEMENDAFDLVRQGRADEAKAALFSDEYESQKQVYAKGMDAFAADLADTVSTTLKREQRRSFLQTGAMLL</sequence>
<evidence type="ECO:0000313" key="2">
    <source>
        <dbReference type="EMBL" id="KKL61252.1"/>
    </source>
</evidence>
<dbReference type="EMBL" id="LAZR01028876">
    <property type="protein sequence ID" value="KKL61252.1"/>
    <property type="molecule type" value="Genomic_DNA"/>
</dbReference>